<evidence type="ECO:0000313" key="2">
    <source>
        <dbReference type="Proteomes" id="UP001652740"/>
    </source>
</evidence>
<protein>
    <submittedName>
        <fullName evidence="3">LOW QUALITY PROTEIN: uncharacterized protein LOC113516629</fullName>
    </submittedName>
</protein>
<gene>
    <name evidence="3" type="primary">LOC113516629</name>
</gene>
<dbReference type="Gene3D" id="3.40.525.10">
    <property type="entry name" value="CRAL-TRIO lipid binding domain"/>
    <property type="match status" value="2"/>
</dbReference>
<dbReference type="KEGG" id="gmw:113516629"/>
<dbReference type="PRINTS" id="PR00180">
    <property type="entry name" value="CRETINALDHBP"/>
</dbReference>
<dbReference type="GO" id="GO:1902936">
    <property type="term" value="F:phosphatidylinositol bisphosphate binding"/>
    <property type="evidence" value="ECO:0007669"/>
    <property type="project" value="TreeGrafter"/>
</dbReference>
<dbReference type="InterPro" id="IPR036273">
    <property type="entry name" value="CRAL/TRIO_N_dom_sf"/>
</dbReference>
<dbReference type="PANTHER" id="PTHR10174:SF216">
    <property type="entry name" value="CRAL-TRIO DOMAIN-CONTAINING PROTEIN-RELATED"/>
    <property type="match status" value="1"/>
</dbReference>
<evidence type="ECO:0000259" key="1">
    <source>
        <dbReference type="PROSITE" id="PS50191"/>
    </source>
</evidence>
<accession>A0A6J1WNU7</accession>
<proteinExistence type="predicted"/>
<dbReference type="InParanoid" id="A0A6J1WNU7"/>
<dbReference type="InterPro" id="IPR001251">
    <property type="entry name" value="CRAL-TRIO_dom"/>
</dbReference>
<dbReference type="GeneID" id="113516629"/>
<dbReference type="Gene3D" id="1.20.5.1200">
    <property type="entry name" value="Alpha-tocopherol transfer"/>
    <property type="match status" value="2"/>
</dbReference>
<dbReference type="InterPro" id="IPR011074">
    <property type="entry name" value="CRAL/TRIO_N_dom"/>
</dbReference>
<organism evidence="2 3">
    <name type="scientific">Galleria mellonella</name>
    <name type="common">Greater wax moth</name>
    <dbReference type="NCBI Taxonomy" id="7137"/>
    <lineage>
        <taxon>Eukaryota</taxon>
        <taxon>Metazoa</taxon>
        <taxon>Ecdysozoa</taxon>
        <taxon>Arthropoda</taxon>
        <taxon>Hexapoda</taxon>
        <taxon>Insecta</taxon>
        <taxon>Pterygota</taxon>
        <taxon>Neoptera</taxon>
        <taxon>Endopterygota</taxon>
        <taxon>Lepidoptera</taxon>
        <taxon>Glossata</taxon>
        <taxon>Ditrysia</taxon>
        <taxon>Pyraloidea</taxon>
        <taxon>Pyralidae</taxon>
        <taxon>Galleriinae</taxon>
        <taxon>Galleria</taxon>
    </lineage>
</organism>
<dbReference type="Pfam" id="PF00650">
    <property type="entry name" value="CRAL_TRIO"/>
    <property type="match status" value="2"/>
</dbReference>
<dbReference type="GO" id="GO:0016020">
    <property type="term" value="C:membrane"/>
    <property type="evidence" value="ECO:0007669"/>
    <property type="project" value="TreeGrafter"/>
</dbReference>
<dbReference type="Gene3D" id="1.10.8.20">
    <property type="entry name" value="N-terminal domain of phosphatidylinositol transfer protein sec14p"/>
    <property type="match status" value="2"/>
</dbReference>
<dbReference type="SMART" id="SM01100">
    <property type="entry name" value="CRAL_TRIO_N"/>
    <property type="match status" value="2"/>
</dbReference>
<feature type="domain" description="CRAL-TRIO" evidence="1">
    <location>
        <begin position="424"/>
        <end position="563"/>
    </location>
</feature>
<reference evidence="3" key="1">
    <citation type="submission" date="2025-08" db="UniProtKB">
        <authorList>
            <consortium name="RefSeq"/>
        </authorList>
    </citation>
    <scope>IDENTIFICATION</scope>
    <source>
        <tissue evidence="3">Whole larvae</tissue>
    </source>
</reference>
<sequence length="615" mass="70545">MDIRPLPLELIEKARVELNEDPKRLEDGIIHLKEWIAKQPHLRARTDDQWLAAFLRGCKHSLELAKEKIDIYYSLRSTAPDLFSLKHTDFKFMELLKSGVLLVLPKIVNPTDPRVILIRAGEYDANKYFVTELLALSLVIQQILYLEDDVLVVSGIINILDLEGACMNHFMQITPTTLKKLMVTGQDASPARLKSAHYLSTPRDFDTVLTIGKKIMSEKFKSRLYVHNKNFDELYKHVSKEILPAEYGGNGGSAREIIDYWVKKIETYRDWLEDDQQYGTDECKRVGNPKTAADIFGIEGSFRQLEEIKMIRELTPGLAKIAKEELNEEPKRINDDLQHLKDWITKQPHLKARVDDQWLVGFLRGSKFSLERVKKKLDLYYRLRTTSPDITLRLKPSDSKFIDFLKVGTCLVLPKAKNGLQPRVILLRAGAYDPEKNNVADIMCILYYLVQIVLMEDDAATVIGTKILVDYQGVTMTHFAQASPSLLKKMVAVCQDSMPLRLKGSHHINVPSGVELIFSLISNFLNEKAKERLNIHKNQEDLFKFIPKEIIPAEYGGDGGTVSELIDCWTLKLKEYNSWMRQEEQFGTDESKRAVKLDNNDEFSNQGSFRKLDID</sequence>
<dbReference type="Proteomes" id="UP001652740">
    <property type="component" value="Unplaced"/>
</dbReference>
<dbReference type="RefSeq" id="XP_026756872.2">
    <property type="nucleotide sequence ID" value="XM_026901071.3"/>
</dbReference>
<dbReference type="InterPro" id="IPR036865">
    <property type="entry name" value="CRAL-TRIO_dom_sf"/>
</dbReference>
<feature type="domain" description="CRAL-TRIO" evidence="1">
    <location>
        <begin position="89"/>
        <end position="255"/>
    </location>
</feature>
<dbReference type="AlphaFoldDB" id="A0A6J1WNU7"/>
<dbReference type="SMART" id="SM00516">
    <property type="entry name" value="SEC14"/>
    <property type="match status" value="2"/>
</dbReference>
<name>A0A6J1WNU7_GALME</name>
<keyword evidence="2" id="KW-1185">Reference proteome</keyword>
<dbReference type="PROSITE" id="PS50191">
    <property type="entry name" value="CRAL_TRIO"/>
    <property type="match status" value="2"/>
</dbReference>
<dbReference type="SUPFAM" id="SSF46938">
    <property type="entry name" value="CRAL/TRIO N-terminal domain"/>
    <property type="match status" value="2"/>
</dbReference>
<dbReference type="CDD" id="cd00170">
    <property type="entry name" value="SEC14"/>
    <property type="match status" value="2"/>
</dbReference>
<dbReference type="SUPFAM" id="SSF52087">
    <property type="entry name" value="CRAL/TRIO domain"/>
    <property type="match status" value="2"/>
</dbReference>
<evidence type="ECO:0000313" key="3">
    <source>
        <dbReference type="RefSeq" id="XP_026756872.2"/>
    </source>
</evidence>
<dbReference type="PANTHER" id="PTHR10174">
    <property type="entry name" value="ALPHA-TOCOPHEROL TRANSFER PROTEIN-RELATED"/>
    <property type="match status" value="1"/>
</dbReference>
<dbReference type="FunCoup" id="A0A6J1WNU7">
    <property type="interactions" value="17"/>
</dbReference>